<dbReference type="InterPro" id="IPR005025">
    <property type="entry name" value="FMN_Rdtase-like_dom"/>
</dbReference>
<dbReference type="EMBL" id="QUSL01000006">
    <property type="protein sequence ID" value="RGD86420.1"/>
    <property type="molecule type" value="Genomic_DNA"/>
</dbReference>
<dbReference type="PANTHER" id="PTHR43278:SF4">
    <property type="entry name" value="NAD(P)H-DEPENDENT FMN-CONTAINING OXIDOREDUCTASE YWQN-RELATED"/>
    <property type="match status" value="1"/>
</dbReference>
<reference evidence="4 5" key="1">
    <citation type="submission" date="2018-08" db="EMBL/GenBank/DDBJ databases">
        <title>A genome reference for cultivated species of the human gut microbiota.</title>
        <authorList>
            <person name="Zou Y."/>
            <person name="Xue W."/>
            <person name="Luo G."/>
        </authorList>
    </citation>
    <scope>NUCLEOTIDE SEQUENCE [LARGE SCALE GENOMIC DNA]</scope>
    <source>
        <strain evidence="4 5">OM06-4</strain>
    </source>
</reference>
<dbReference type="RefSeq" id="WP_117580968.1">
    <property type="nucleotide sequence ID" value="NZ_QUSL01000006.1"/>
</dbReference>
<dbReference type="InterPro" id="IPR029039">
    <property type="entry name" value="Flavoprotein-like_sf"/>
</dbReference>
<dbReference type="Pfam" id="PF03358">
    <property type="entry name" value="FMN_red"/>
    <property type="match status" value="1"/>
</dbReference>
<keyword evidence="1" id="KW-0285">Flavoprotein</keyword>
<comment type="caution">
    <text evidence="4">The sequence shown here is derived from an EMBL/GenBank/DDBJ whole genome shotgun (WGS) entry which is preliminary data.</text>
</comment>
<evidence type="ECO:0000256" key="1">
    <source>
        <dbReference type="ARBA" id="ARBA00022630"/>
    </source>
</evidence>
<dbReference type="SUPFAM" id="SSF52218">
    <property type="entry name" value="Flavoproteins"/>
    <property type="match status" value="1"/>
</dbReference>
<organism evidence="4 5">
    <name type="scientific">Thomasclavelia ramosa</name>
    <dbReference type="NCBI Taxonomy" id="1547"/>
    <lineage>
        <taxon>Bacteria</taxon>
        <taxon>Bacillati</taxon>
        <taxon>Bacillota</taxon>
        <taxon>Erysipelotrichia</taxon>
        <taxon>Erysipelotrichales</taxon>
        <taxon>Coprobacillaceae</taxon>
        <taxon>Thomasclavelia</taxon>
    </lineage>
</organism>
<evidence type="ECO:0000313" key="5">
    <source>
        <dbReference type="Proteomes" id="UP000261032"/>
    </source>
</evidence>
<name>A0A3E3EEU2_9FIRM</name>
<feature type="domain" description="NADPH-dependent FMN reductase-like" evidence="3">
    <location>
        <begin position="1"/>
        <end position="151"/>
    </location>
</feature>
<dbReference type="AlphaFoldDB" id="A0A3E3EEU2"/>
<dbReference type="GO" id="GO:0016491">
    <property type="term" value="F:oxidoreductase activity"/>
    <property type="evidence" value="ECO:0007669"/>
    <property type="project" value="InterPro"/>
</dbReference>
<evidence type="ECO:0000259" key="3">
    <source>
        <dbReference type="Pfam" id="PF03358"/>
    </source>
</evidence>
<proteinExistence type="predicted"/>
<evidence type="ECO:0000256" key="2">
    <source>
        <dbReference type="ARBA" id="ARBA00022643"/>
    </source>
</evidence>
<accession>A0A3E3EEU2</accession>
<dbReference type="Proteomes" id="UP000261032">
    <property type="component" value="Unassembled WGS sequence"/>
</dbReference>
<gene>
    <name evidence="4" type="ORF">DXB93_06065</name>
</gene>
<evidence type="ECO:0000313" key="4">
    <source>
        <dbReference type="EMBL" id="RGD86420.1"/>
    </source>
</evidence>
<dbReference type="PANTHER" id="PTHR43278">
    <property type="entry name" value="NAD(P)H-DEPENDENT FMN-CONTAINING OXIDOREDUCTASE YWQN-RELATED"/>
    <property type="match status" value="1"/>
</dbReference>
<protein>
    <submittedName>
        <fullName evidence="4">Flavodoxin family protein</fullName>
    </submittedName>
</protein>
<keyword evidence="2" id="KW-0288">FMN</keyword>
<dbReference type="Gene3D" id="3.40.50.360">
    <property type="match status" value="1"/>
</dbReference>
<dbReference type="InterPro" id="IPR051796">
    <property type="entry name" value="ISF_SsuE-like"/>
</dbReference>
<sequence>MKVLLINGSFRRNGCTFTALNEVAKALNTNGIDTEIFHIGTKAIRGCMGCGVCHEKGECIDNSDAVNECLKLFEAADGIVIGSPVHYASSSGMIASFMDRLFYASRFDKRFKVGATVVSCRRGGASATFDQLNKYFTIAQMPIVSSQYWNSIHGNTPEEVKQDFEGMQTMKVLGNNMVFLLKSIALGKEKYGLPDAELKIATNFIR</sequence>